<feature type="transmembrane region" description="Helical" evidence="1">
    <location>
        <begin position="12"/>
        <end position="34"/>
    </location>
</feature>
<keyword evidence="1" id="KW-1133">Transmembrane helix</keyword>
<evidence type="ECO:0000313" key="2">
    <source>
        <dbReference type="EMBL" id="PON83356.1"/>
    </source>
</evidence>
<keyword evidence="1" id="KW-0812">Transmembrane</keyword>
<dbReference type="InParanoid" id="A0A2P5ECU3"/>
<protein>
    <submittedName>
        <fullName evidence="2">Uncharacterized protein</fullName>
    </submittedName>
</protein>
<dbReference type="EMBL" id="JXTC01000179">
    <property type="protein sequence ID" value="PON83356.1"/>
    <property type="molecule type" value="Genomic_DNA"/>
</dbReference>
<sequence>MTNPHIPPMSNLIPLLIINPSLLLHHLPLVLWTFHHHLSLHIL</sequence>
<proteinExistence type="predicted"/>
<name>A0A2P5ECU3_TREOI</name>
<dbReference type="Proteomes" id="UP000237000">
    <property type="component" value="Unassembled WGS sequence"/>
</dbReference>
<keyword evidence="3" id="KW-1185">Reference proteome</keyword>
<comment type="caution">
    <text evidence="2">The sequence shown here is derived from an EMBL/GenBank/DDBJ whole genome shotgun (WGS) entry which is preliminary data.</text>
</comment>
<evidence type="ECO:0000256" key="1">
    <source>
        <dbReference type="SAM" id="Phobius"/>
    </source>
</evidence>
<gene>
    <name evidence="2" type="ORF">TorRG33x02_207710</name>
</gene>
<dbReference type="AlphaFoldDB" id="A0A2P5ECU3"/>
<reference evidence="3" key="1">
    <citation type="submission" date="2016-06" db="EMBL/GenBank/DDBJ databases">
        <title>Parallel loss of symbiosis genes in relatives of nitrogen-fixing non-legume Parasponia.</title>
        <authorList>
            <person name="Van Velzen R."/>
            <person name="Holmer R."/>
            <person name="Bu F."/>
            <person name="Rutten L."/>
            <person name="Van Zeijl A."/>
            <person name="Liu W."/>
            <person name="Santuari L."/>
            <person name="Cao Q."/>
            <person name="Sharma T."/>
            <person name="Shen D."/>
            <person name="Roswanjaya Y."/>
            <person name="Wardhani T."/>
            <person name="Kalhor M.S."/>
            <person name="Jansen J."/>
            <person name="Van den Hoogen J."/>
            <person name="Gungor B."/>
            <person name="Hartog M."/>
            <person name="Hontelez J."/>
            <person name="Verver J."/>
            <person name="Yang W.-C."/>
            <person name="Schijlen E."/>
            <person name="Repin R."/>
            <person name="Schilthuizen M."/>
            <person name="Schranz E."/>
            <person name="Heidstra R."/>
            <person name="Miyata K."/>
            <person name="Fedorova E."/>
            <person name="Kohlen W."/>
            <person name="Bisseling T."/>
            <person name="Smit S."/>
            <person name="Geurts R."/>
        </authorList>
    </citation>
    <scope>NUCLEOTIDE SEQUENCE [LARGE SCALE GENOMIC DNA]</scope>
    <source>
        <strain evidence="3">cv. RG33-2</strain>
    </source>
</reference>
<organism evidence="2 3">
    <name type="scientific">Trema orientale</name>
    <name type="common">Charcoal tree</name>
    <name type="synonym">Celtis orientalis</name>
    <dbReference type="NCBI Taxonomy" id="63057"/>
    <lineage>
        <taxon>Eukaryota</taxon>
        <taxon>Viridiplantae</taxon>
        <taxon>Streptophyta</taxon>
        <taxon>Embryophyta</taxon>
        <taxon>Tracheophyta</taxon>
        <taxon>Spermatophyta</taxon>
        <taxon>Magnoliopsida</taxon>
        <taxon>eudicotyledons</taxon>
        <taxon>Gunneridae</taxon>
        <taxon>Pentapetalae</taxon>
        <taxon>rosids</taxon>
        <taxon>fabids</taxon>
        <taxon>Rosales</taxon>
        <taxon>Cannabaceae</taxon>
        <taxon>Trema</taxon>
    </lineage>
</organism>
<keyword evidence="1" id="KW-0472">Membrane</keyword>
<evidence type="ECO:0000313" key="3">
    <source>
        <dbReference type="Proteomes" id="UP000237000"/>
    </source>
</evidence>
<accession>A0A2P5ECU3</accession>